<organism evidence="1 2">
    <name type="scientific">Cricetulus griseus</name>
    <name type="common">Chinese hamster</name>
    <name type="synonym">Cricetulus barabensis griseus</name>
    <dbReference type="NCBI Taxonomy" id="10029"/>
    <lineage>
        <taxon>Eukaryota</taxon>
        <taxon>Metazoa</taxon>
        <taxon>Chordata</taxon>
        <taxon>Craniata</taxon>
        <taxon>Vertebrata</taxon>
        <taxon>Euteleostomi</taxon>
        <taxon>Mammalia</taxon>
        <taxon>Eutheria</taxon>
        <taxon>Euarchontoglires</taxon>
        <taxon>Glires</taxon>
        <taxon>Rodentia</taxon>
        <taxon>Myomorpha</taxon>
        <taxon>Muroidea</taxon>
        <taxon>Cricetidae</taxon>
        <taxon>Cricetinae</taxon>
        <taxon>Cricetulus</taxon>
    </lineage>
</organism>
<name>G3H1I5_CRIGR</name>
<sequence length="81" mass="9063">MLSWQMWQYCNCGCLKDLFFLSHSRSCSCGLSQVLCLKCFQRKAVHHHLEIKKPSVTVQRVKDGVIASYCGVGQGGRGQNA</sequence>
<dbReference type="InParanoid" id="G3H1I5"/>
<dbReference type="EMBL" id="JH000106">
    <property type="protein sequence ID" value="EGV94658.1"/>
    <property type="molecule type" value="Genomic_DNA"/>
</dbReference>
<accession>G3H1I5</accession>
<dbReference type="AlphaFoldDB" id="G3H1I5"/>
<evidence type="ECO:0000313" key="1">
    <source>
        <dbReference type="EMBL" id="EGV94658.1"/>
    </source>
</evidence>
<evidence type="ECO:0000313" key="2">
    <source>
        <dbReference type="Proteomes" id="UP000001075"/>
    </source>
</evidence>
<proteinExistence type="predicted"/>
<dbReference type="Proteomes" id="UP000001075">
    <property type="component" value="Unassembled WGS sequence"/>
</dbReference>
<reference evidence="2" key="1">
    <citation type="journal article" date="2011" name="Nat. Biotechnol.">
        <title>The genomic sequence of the Chinese hamster ovary (CHO)-K1 cell line.</title>
        <authorList>
            <person name="Xu X."/>
            <person name="Nagarajan H."/>
            <person name="Lewis N.E."/>
            <person name="Pan S."/>
            <person name="Cai Z."/>
            <person name="Liu X."/>
            <person name="Chen W."/>
            <person name="Xie M."/>
            <person name="Wang W."/>
            <person name="Hammond S."/>
            <person name="Andersen M.R."/>
            <person name="Neff N."/>
            <person name="Passarelli B."/>
            <person name="Koh W."/>
            <person name="Fan H.C."/>
            <person name="Wang J."/>
            <person name="Gui Y."/>
            <person name="Lee K.H."/>
            <person name="Betenbaugh M.J."/>
            <person name="Quake S.R."/>
            <person name="Famili I."/>
            <person name="Palsson B.O."/>
            <person name="Wang J."/>
        </authorList>
    </citation>
    <scope>NUCLEOTIDE SEQUENCE [LARGE SCALE GENOMIC DNA]</scope>
    <source>
        <strain evidence="2">CHO K1 cell line</strain>
    </source>
</reference>
<gene>
    <name evidence="1" type="ORF">I79_004010</name>
</gene>
<protein>
    <submittedName>
        <fullName evidence="1">Uncharacterized protein</fullName>
    </submittedName>
</protein>